<feature type="domain" description="HTH araC/xylS-type" evidence="3">
    <location>
        <begin position="13"/>
        <end position="57"/>
    </location>
</feature>
<dbReference type="RefSeq" id="WP_425555146.1">
    <property type="nucleotide sequence ID" value="NZ_BAAALD010000018.1"/>
</dbReference>
<dbReference type="EMBL" id="BAAALD010000018">
    <property type="protein sequence ID" value="GAA1081030.1"/>
    <property type="molecule type" value="Genomic_DNA"/>
</dbReference>
<keyword evidence="5" id="KW-1185">Reference proteome</keyword>
<dbReference type="Gene3D" id="1.10.10.60">
    <property type="entry name" value="Homeodomain-like"/>
    <property type="match status" value="1"/>
</dbReference>
<dbReference type="InterPro" id="IPR018060">
    <property type="entry name" value="HTH_AraC"/>
</dbReference>
<proteinExistence type="predicted"/>
<name>A0ABP4E1D5_9ACTN</name>
<evidence type="ECO:0000256" key="1">
    <source>
        <dbReference type="ARBA" id="ARBA00023015"/>
    </source>
</evidence>
<protein>
    <recommendedName>
        <fullName evidence="3">HTH araC/xylS-type domain-containing protein</fullName>
    </recommendedName>
</protein>
<keyword evidence="1" id="KW-0805">Transcription regulation</keyword>
<organism evidence="4 5">
    <name type="scientific">Kitasatospora arboriphila</name>
    <dbReference type="NCBI Taxonomy" id="258052"/>
    <lineage>
        <taxon>Bacteria</taxon>
        <taxon>Bacillati</taxon>
        <taxon>Actinomycetota</taxon>
        <taxon>Actinomycetes</taxon>
        <taxon>Kitasatosporales</taxon>
        <taxon>Streptomycetaceae</taxon>
        <taxon>Kitasatospora</taxon>
    </lineage>
</organism>
<keyword evidence="2" id="KW-0804">Transcription</keyword>
<reference evidence="5" key="1">
    <citation type="journal article" date="2019" name="Int. J. Syst. Evol. Microbiol.">
        <title>The Global Catalogue of Microorganisms (GCM) 10K type strain sequencing project: providing services to taxonomists for standard genome sequencing and annotation.</title>
        <authorList>
            <consortium name="The Broad Institute Genomics Platform"/>
            <consortium name="The Broad Institute Genome Sequencing Center for Infectious Disease"/>
            <person name="Wu L."/>
            <person name="Ma J."/>
        </authorList>
    </citation>
    <scope>NUCLEOTIDE SEQUENCE [LARGE SCALE GENOMIC DNA]</scope>
    <source>
        <strain evidence="5">JCM 13002</strain>
    </source>
</reference>
<accession>A0ABP4E1D5</accession>
<sequence length="57" mass="6311">MLCEACHSAGARVRVLARAREHLDRPLPVNELAERALTSRRSFARRFTAATGSTPHP</sequence>
<dbReference type="PROSITE" id="PS01124">
    <property type="entry name" value="HTH_ARAC_FAMILY_2"/>
    <property type="match status" value="1"/>
</dbReference>
<dbReference type="InterPro" id="IPR009057">
    <property type="entry name" value="Homeodomain-like_sf"/>
</dbReference>
<dbReference type="SUPFAM" id="SSF46689">
    <property type="entry name" value="Homeodomain-like"/>
    <property type="match status" value="1"/>
</dbReference>
<evidence type="ECO:0000256" key="2">
    <source>
        <dbReference type="ARBA" id="ARBA00023163"/>
    </source>
</evidence>
<evidence type="ECO:0000313" key="5">
    <source>
        <dbReference type="Proteomes" id="UP001499987"/>
    </source>
</evidence>
<evidence type="ECO:0000259" key="3">
    <source>
        <dbReference type="PROSITE" id="PS01124"/>
    </source>
</evidence>
<evidence type="ECO:0000313" key="4">
    <source>
        <dbReference type="EMBL" id="GAA1081030.1"/>
    </source>
</evidence>
<gene>
    <name evidence="4" type="ORF">GCM10009663_24760</name>
</gene>
<dbReference type="Proteomes" id="UP001499987">
    <property type="component" value="Unassembled WGS sequence"/>
</dbReference>
<comment type="caution">
    <text evidence="4">The sequence shown here is derived from an EMBL/GenBank/DDBJ whole genome shotgun (WGS) entry which is preliminary data.</text>
</comment>
<dbReference type="Pfam" id="PF00165">
    <property type="entry name" value="HTH_AraC"/>
    <property type="match status" value="1"/>
</dbReference>